<dbReference type="Proteomes" id="UP000176494">
    <property type="component" value="Unassembled WGS sequence"/>
</dbReference>
<comment type="caution">
    <text evidence="3">The sequence shown here is derived from an EMBL/GenBank/DDBJ whole genome shotgun (WGS) entry which is preliminary data.</text>
</comment>
<evidence type="ECO:0000256" key="1">
    <source>
        <dbReference type="SAM" id="MobiDB-lite"/>
    </source>
</evidence>
<feature type="domain" description="GH29D-like beta-sandwich" evidence="2">
    <location>
        <begin position="42"/>
        <end position="104"/>
    </location>
</feature>
<dbReference type="STRING" id="1802435.A2114_02115"/>
<organism evidence="3 4">
    <name type="scientific">Candidatus Vogelbacteria bacterium GWA1_51_14</name>
    <dbReference type="NCBI Taxonomy" id="1802435"/>
    <lineage>
        <taxon>Bacteria</taxon>
        <taxon>Candidatus Vogeliibacteriota</taxon>
    </lineage>
</organism>
<evidence type="ECO:0000259" key="2">
    <source>
        <dbReference type="Pfam" id="PF13290"/>
    </source>
</evidence>
<feature type="compositionally biased region" description="Gly residues" evidence="1">
    <location>
        <begin position="385"/>
        <end position="394"/>
    </location>
</feature>
<sequence length="475" mass="50573">MDGMRKLIPELAAAGSFILIVFLATQVLAAPDTTPPVTSALPGGGTYIGEQYVYLEASEPGSTYYCLGADCVPGVLYTNSINIQTSTTLRFYSIDSAGNQEAVVQEVYNISADTTPPVTTATPPSGDYQGRQTISFLRNESGITYYCQGAGCTPSRVYTTPIELALSTRLRFHSIDAAGNAEEVKDELYQITPLTGDATIDGDNLILGNTILGSEIGYGNRHALVATRFVMPNHDGLAKHLAVYVDNPESGSNYGLAVYSGNNTEPDKLLFNSPIEIVDAAGWYEVSLDLDLSANQTYWLAYNTDASHPAYNVERITSGEPGQTVWRFIWFGTGFWPSDFGYRQGSSDNVASVYLSYEPIFTNGGTGTTTNQDDDDDEDDDGEGDGGGSGGGGDSEIEIGLNNAQGGGGEASFGLATTTEGESDYLRLLLLKVVGLQRQLIDILKVKISQGQEVSAAMFSQMAGLGALFLGGFSL</sequence>
<dbReference type="AlphaFoldDB" id="A0A1G2QBB9"/>
<reference evidence="3 4" key="1">
    <citation type="journal article" date="2016" name="Nat. Commun.">
        <title>Thousands of microbial genomes shed light on interconnected biogeochemical processes in an aquifer system.</title>
        <authorList>
            <person name="Anantharaman K."/>
            <person name="Brown C.T."/>
            <person name="Hug L.A."/>
            <person name="Sharon I."/>
            <person name="Castelle C.J."/>
            <person name="Probst A.J."/>
            <person name="Thomas B.C."/>
            <person name="Singh A."/>
            <person name="Wilkins M.J."/>
            <person name="Karaoz U."/>
            <person name="Brodie E.L."/>
            <person name="Williams K.H."/>
            <person name="Hubbard S.S."/>
            <person name="Banfield J.F."/>
        </authorList>
    </citation>
    <scope>NUCLEOTIDE SEQUENCE [LARGE SCALE GENOMIC DNA]</scope>
</reference>
<accession>A0A1G2QBB9</accession>
<dbReference type="Pfam" id="PF13290">
    <property type="entry name" value="CHB_HEX_C_1"/>
    <property type="match status" value="2"/>
</dbReference>
<evidence type="ECO:0000313" key="4">
    <source>
        <dbReference type="Proteomes" id="UP000176494"/>
    </source>
</evidence>
<dbReference type="EMBL" id="MHTG01000004">
    <property type="protein sequence ID" value="OHA57886.1"/>
    <property type="molecule type" value="Genomic_DNA"/>
</dbReference>
<evidence type="ECO:0000313" key="3">
    <source>
        <dbReference type="EMBL" id="OHA57886.1"/>
    </source>
</evidence>
<protein>
    <recommendedName>
        <fullName evidence="2">GH29D-like beta-sandwich domain-containing protein</fullName>
    </recommendedName>
</protein>
<proteinExistence type="predicted"/>
<feature type="domain" description="GH29D-like beta-sandwich" evidence="2">
    <location>
        <begin position="123"/>
        <end position="185"/>
    </location>
</feature>
<feature type="compositionally biased region" description="Acidic residues" evidence="1">
    <location>
        <begin position="372"/>
        <end position="384"/>
    </location>
</feature>
<gene>
    <name evidence="3" type="ORF">A2114_02115</name>
</gene>
<dbReference type="InterPro" id="IPR059177">
    <property type="entry name" value="GH29D-like_dom"/>
</dbReference>
<feature type="region of interest" description="Disordered" evidence="1">
    <location>
        <begin position="364"/>
        <end position="396"/>
    </location>
</feature>
<name>A0A1G2QBB9_9BACT</name>